<evidence type="ECO:0000256" key="2">
    <source>
        <dbReference type="ARBA" id="ARBA00023012"/>
    </source>
</evidence>
<dbReference type="InterPro" id="IPR001789">
    <property type="entry name" value="Sig_transdc_resp-reg_receiver"/>
</dbReference>
<dbReference type="EMBL" id="FWDO01000004">
    <property type="protein sequence ID" value="SLM17578.1"/>
    <property type="molecule type" value="Genomic_DNA"/>
</dbReference>
<dbReference type="FunFam" id="3.40.50.2300:FF:000001">
    <property type="entry name" value="DNA-binding response regulator PhoB"/>
    <property type="match status" value="1"/>
</dbReference>
<dbReference type="Pfam" id="PF00072">
    <property type="entry name" value="Response_reg"/>
    <property type="match status" value="1"/>
</dbReference>
<dbReference type="PROSITE" id="PS50110">
    <property type="entry name" value="RESPONSE_REGULATORY"/>
    <property type="match status" value="1"/>
</dbReference>
<feature type="DNA-binding region" description="OmpR/PhoB-type" evidence="7">
    <location>
        <begin position="129"/>
        <end position="227"/>
    </location>
</feature>
<evidence type="ECO:0000256" key="6">
    <source>
        <dbReference type="PROSITE-ProRule" id="PRU00169"/>
    </source>
</evidence>
<name>A0A3P3XMT1_9SPIR</name>
<dbReference type="CDD" id="cd17574">
    <property type="entry name" value="REC_OmpR"/>
    <property type="match status" value="1"/>
</dbReference>
<dbReference type="AlphaFoldDB" id="A0A3P3XMT1"/>
<evidence type="ECO:0000313" key="10">
    <source>
        <dbReference type="EMBL" id="SLM17578.1"/>
    </source>
</evidence>
<dbReference type="GO" id="GO:0006355">
    <property type="term" value="P:regulation of DNA-templated transcription"/>
    <property type="evidence" value="ECO:0007669"/>
    <property type="project" value="InterPro"/>
</dbReference>
<dbReference type="GO" id="GO:0000976">
    <property type="term" value="F:transcription cis-regulatory region binding"/>
    <property type="evidence" value="ECO:0007669"/>
    <property type="project" value="TreeGrafter"/>
</dbReference>
<dbReference type="PANTHER" id="PTHR48111:SF1">
    <property type="entry name" value="TWO-COMPONENT RESPONSE REGULATOR ORR33"/>
    <property type="match status" value="1"/>
</dbReference>
<sequence>MHGRILIVEDTKELAELYMLYLQNEGFECRLAFDAESALPLARNEDWDLIVLDLNLPGMDGFQFLEQLRKEKSTPVMILTAREADEDVIFGLGVGADDFVTKPCPPRVLASRVRAHIRRTITLQTRQNGSIVKFGPFELDIEGMYLTKDGEPVGISAREFNILKELVTNPGKPFTPEDLYAHVWGQEYGDISAVGVYIQRLRKKLEDDPANPFYIQTQYGMGYRFNPEAFATGANP</sequence>
<dbReference type="PANTHER" id="PTHR48111">
    <property type="entry name" value="REGULATOR OF RPOS"/>
    <property type="match status" value="1"/>
</dbReference>
<organism evidence="10">
    <name type="scientific">uncultured spirochete</name>
    <dbReference type="NCBI Taxonomy" id="156406"/>
    <lineage>
        <taxon>Bacteria</taxon>
        <taxon>Pseudomonadati</taxon>
        <taxon>Spirochaetota</taxon>
        <taxon>Spirochaetia</taxon>
        <taxon>Spirochaetales</taxon>
        <taxon>environmental samples</taxon>
    </lineage>
</organism>
<proteinExistence type="predicted"/>
<dbReference type="Gene3D" id="1.10.10.10">
    <property type="entry name" value="Winged helix-like DNA-binding domain superfamily/Winged helix DNA-binding domain"/>
    <property type="match status" value="1"/>
</dbReference>
<dbReference type="InterPro" id="IPR036388">
    <property type="entry name" value="WH-like_DNA-bd_sf"/>
</dbReference>
<reference evidence="10" key="1">
    <citation type="submission" date="2017-02" db="EMBL/GenBank/DDBJ databases">
        <authorList>
            <person name="Regsiter A."/>
            <person name="William W."/>
        </authorList>
    </citation>
    <scope>NUCLEOTIDE SEQUENCE</scope>
    <source>
        <strain evidence="10">BdmA 4</strain>
    </source>
</reference>
<evidence type="ECO:0000256" key="4">
    <source>
        <dbReference type="ARBA" id="ARBA00023125"/>
    </source>
</evidence>
<keyword evidence="5" id="KW-0804">Transcription</keyword>
<dbReference type="PROSITE" id="PS51755">
    <property type="entry name" value="OMPR_PHOB"/>
    <property type="match status" value="1"/>
</dbReference>
<dbReference type="InterPro" id="IPR016032">
    <property type="entry name" value="Sig_transdc_resp-reg_C-effctor"/>
</dbReference>
<dbReference type="InterPro" id="IPR011006">
    <property type="entry name" value="CheY-like_superfamily"/>
</dbReference>
<evidence type="ECO:0000256" key="1">
    <source>
        <dbReference type="ARBA" id="ARBA00022553"/>
    </source>
</evidence>
<evidence type="ECO:0000256" key="5">
    <source>
        <dbReference type="ARBA" id="ARBA00023163"/>
    </source>
</evidence>
<accession>A0A3P3XMT1</accession>
<dbReference type="SUPFAM" id="SSF46894">
    <property type="entry name" value="C-terminal effector domain of the bipartite response regulators"/>
    <property type="match status" value="1"/>
</dbReference>
<dbReference type="Pfam" id="PF00486">
    <property type="entry name" value="Trans_reg_C"/>
    <property type="match status" value="1"/>
</dbReference>
<dbReference type="SMART" id="SM00448">
    <property type="entry name" value="REC"/>
    <property type="match status" value="1"/>
</dbReference>
<feature type="domain" description="Response regulatory" evidence="8">
    <location>
        <begin position="4"/>
        <end position="117"/>
    </location>
</feature>
<dbReference type="Gene3D" id="3.40.50.2300">
    <property type="match status" value="1"/>
</dbReference>
<evidence type="ECO:0000256" key="7">
    <source>
        <dbReference type="PROSITE-ProRule" id="PRU01091"/>
    </source>
</evidence>
<keyword evidence="3" id="KW-0805">Transcription regulation</keyword>
<dbReference type="InterPro" id="IPR039420">
    <property type="entry name" value="WalR-like"/>
</dbReference>
<dbReference type="InterPro" id="IPR001867">
    <property type="entry name" value="OmpR/PhoB-type_DNA-bd"/>
</dbReference>
<keyword evidence="2" id="KW-0902">Two-component regulatory system</keyword>
<keyword evidence="4 7" id="KW-0238">DNA-binding</keyword>
<dbReference type="SUPFAM" id="SSF52172">
    <property type="entry name" value="CheY-like"/>
    <property type="match status" value="1"/>
</dbReference>
<evidence type="ECO:0000256" key="3">
    <source>
        <dbReference type="ARBA" id="ARBA00023015"/>
    </source>
</evidence>
<dbReference type="GO" id="GO:0005829">
    <property type="term" value="C:cytosol"/>
    <property type="evidence" value="ECO:0007669"/>
    <property type="project" value="TreeGrafter"/>
</dbReference>
<dbReference type="CDD" id="cd00383">
    <property type="entry name" value="trans_reg_C"/>
    <property type="match status" value="1"/>
</dbReference>
<evidence type="ECO:0000259" key="9">
    <source>
        <dbReference type="PROSITE" id="PS51755"/>
    </source>
</evidence>
<feature type="domain" description="OmpR/PhoB-type" evidence="9">
    <location>
        <begin position="129"/>
        <end position="227"/>
    </location>
</feature>
<dbReference type="GO" id="GO:0000156">
    <property type="term" value="F:phosphorelay response regulator activity"/>
    <property type="evidence" value="ECO:0007669"/>
    <property type="project" value="TreeGrafter"/>
</dbReference>
<dbReference type="SMART" id="SM00862">
    <property type="entry name" value="Trans_reg_C"/>
    <property type="match status" value="1"/>
</dbReference>
<evidence type="ECO:0000259" key="8">
    <source>
        <dbReference type="PROSITE" id="PS50110"/>
    </source>
</evidence>
<feature type="modified residue" description="4-aspartylphosphate" evidence="6">
    <location>
        <position position="53"/>
    </location>
</feature>
<keyword evidence="1 6" id="KW-0597">Phosphoprotein</keyword>
<protein>
    <submittedName>
        <fullName evidence="10">Two component transcriptional regulator, winged helix family</fullName>
    </submittedName>
</protein>
<gene>
    <name evidence="10" type="ORF">SPIRO4BDMA_40147</name>
</gene>
<dbReference type="GO" id="GO:0032993">
    <property type="term" value="C:protein-DNA complex"/>
    <property type="evidence" value="ECO:0007669"/>
    <property type="project" value="TreeGrafter"/>
</dbReference>